<dbReference type="AGR" id="WB:WBGene00008891"/>
<dbReference type="InterPro" id="IPR016187">
    <property type="entry name" value="CTDL_fold"/>
</dbReference>
<dbReference type="InterPro" id="IPR000859">
    <property type="entry name" value="CUB_dom"/>
</dbReference>
<reference evidence="6 7" key="1">
    <citation type="journal article" date="1998" name="Science">
        <title>Genome sequence of the nematode C. elegans: a platform for investigating biology.</title>
        <authorList>
            <consortium name="The C. elegans sequencing consortium"/>
            <person name="Sulson J.E."/>
            <person name="Waterston R."/>
        </authorList>
    </citation>
    <scope>NUCLEOTIDE SEQUENCE [LARGE SCALE GENOMIC DNA]</scope>
    <source>
        <strain evidence="6 7">Bristol N2</strain>
    </source>
</reference>
<dbReference type="SMART" id="SM00042">
    <property type="entry name" value="CUB"/>
    <property type="match status" value="2"/>
</dbReference>
<protein>
    <submittedName>
        <fullName evidence="6">Deleted in malignant brain tumors 1 protein-like</fullName>
    </submittedName>
</protein>
<keyword evidence="1" id="KW-1015">Disulfide bond</keyword>
<feature type="domain" description="CUB" evidence="4">
    <location>
        <begin position="440"/>
        <end position="553"/>
    </location>
</feature>
<dbReference type="EMBL" id="BX284605">
    <property type="protein sequence ID" value="CAB04128.1"/>
    <property type="molecule type" value="Genomic_DNA"/>
</dbReference>
<comment type="caution">
    <text evidence="2">Lacks conserved residue(s) required for the propagation of feature annotation.</text>
</comment>
<dbReference type="CDD" id="cd00041">
    <property type="entry name" value="CUB"/>
    <property type="match status" value="2"/>
</dbReference>
<dbReference type="PROSITE" id="PS01180">
    <property type="entry name" value="CUB"/>
    <property type="match status" value="2"/>
</dbReference>
<feature type="domain" description="CUB" evidence="4">
    <location>
        <begin position="307"/>
        <end position="369"/>
    </location>
</feature>
<evidence type="ECO:0000256" key="2">
    <source>
        <dbReference type="PROSITE-ProRule" id="PRU00059"/>
    </source>
</evidence>
<dbReference type="InterPro" id="IPR035914">
    <property type="entry name" value="Sperma_CUB_dom_sf"/>
</dbReference>
<dbReference type="InterPro" id="IPR018378">
    <property type="entry name" value="C-type_lectin_CS"/>
</dbReference>
<evidence type="ECO:0000256" key="1">
    <source>
        <dbReference type="ARBA" id="ARBA00023157"/>
    </source>
</evidence>
<dbReference type="Gene3D" id="3.10.100.10">
    <property type="entry name" value="Mannose-Binding Protein A, subunit A"/>
    <property type="match status" value="2"/>
</dbReference>
<dbReference type="WormBase" id="F16H6.1">
    <property type="protein sequence ID" value="CE18597"/>
    <property type="gene ID" value="WBGene00008891"/>
    <property type="gene designation" value="clec-42"/>
</dbReference>
<dbReference type="GeneID" id="180189"/>
<keyword evidence="3" id="KW-0732">Signal</keyword>
<evidence type="ECO:0000256" key="3">
    <source>
        <dbReference type="SAM" id="SignalP"/>
    </source>
</evidence>
<organism evidence="6 7">
    <name type="scientific">Caenorhabditis elegans</name>
    <dbReference type="NCBI Taxonomy" id="6239"/>
    <lineage>
        <taxon>Eukaryota</taxon>
        <taxon>Metazoa</taxon>
        <taxon>Ecdysozoa</taxon>
        <taxon>Nematoda</taxon>
        <taxon>Chromadorea</taxon>
        <taxon>Rhabditida</taxon>
        <taxon>Rhabditina</taxon>
        <taxon>Rhabditomorpha</taxon>
        <taxon>Rhabditoidea</taxon>
        <taxon>Rhabditidae</taxon>
        <taxon>Peloderinae</taxon>
        <taxon>Caenorhabditis</taxon>
    </lineage>
</organism>
<accession>Q9XV91</accession>
<dbReference type="Proteomes" id="UP000001940">
    <property type="component" value="Chromosome V"/>
</dbReference>
<dbReference type="InParanoid" id="Q9XV91"/>
<evidence type="ECO:0000259" key="5">
    <source>
        <dbReference type="PROSITE" id="PS50041"/>
    </source>
</evidence>
<name>Q9XV91_CAEEL</name>
<sequence>MTTVIISSNCAMWSHSVLLLAALASVLADTCPDGFTILSTNKCVKLVTEASKHSDATAYCTSLGGNLISVHSVIDNNAYQKLAAVSVTPYWLGIKCAQSGSPKSCLWDDQSGDAGKYNGFAPGFPLLEIGSCVYVPTNSSSAGKWLSGDCDAMILNFICETTPITNTCTFQYNGNCYYPSQSALSEQDAQSACQQECGNLVSIHSDEENNFVQSLFTTNSPTYIRIGAKHSNNQNSNYWIDGSSWDYDNIGYSNPNLGMCWSMALTNDTIPAGKWISSHCDTSLPFVCKRTVGTQCGATPGPTPAQCTSPMFLHNSGSFYSPNWPNSYLGDQYPCTYILDTPIGSLVQIQFPILNLDSQASISLYNHVEDSTPFLVLEANSASDQWYTSTTNTMRVVFQLCISHCLNDGANYNWKAEFKPSTAVTTQPPITVTPNPNNPSGCNSNIMAPGYISSPNYPNYYPSNALCRYHLSTTVGNRIKLDFGAIDTDQCCDYIYVQDGAFTGSPFIANISGTYPAHMKTFQSTSNLMLVTFKSSIYDNKDYTGFSANFCTIQI</sequence>
<dbReference type="SMR" id="Q9XV91"/>
<dbReference type="Pfam" id="PF00059">
    <property type="entry name" value="Lectin_C"/>
    <property type="match status" value="2"/>
</dbReference>
<feature type="chain" id="PRO_5004338722" evidence="3">
    <location>
        <begin position="29"/>
        <end position="555"/>
    </location>
</feature>
<dbReference type="OrthoDB" id="5877743at2759"/>
<evidence type="ECO:0000259" key="4">
    <source>
        <dbReference type="PROSITE" id="PS01180"/>
    </source>
</evidence>
<dbReference type="RefSeq" id="NP_507557.1">
    <property type="nucleotide sequence ID" value="NM_075156.4"/>
</dbReference>
<dbReference type="SUPFAM" id="SSF56436">
    <property type="entry name" value="C-type lectin-like"/>
    <property type="match status" value="2"/>
</dbReference>
<dbReference type="InterPro" id="IPR016186">
    <property type="entry name" value="C-type_lectin-like/link_sf"/>
</dbReference>
<dbReference type="PhylomeDB" id="Q9XV91"/>
<keyword evidence="7" id="KW-1185">Reference proteome</keyword>
<dbReference type="PIR" id="T21028">
    <property type="entry name" value="T21028"/>
</dbReference>
<feature type="domain" description="C-type lectin" evidence="5">
    <location>
        <begin position="39"/>
        <end position="151"/>
    </location>
</feature>
<dbReference type="CDD" id="cd00037">
    <property type="entry name" value="CLECT"/>
    <property type="match status" value="2"/>
</dbReference>
<dbReference type="PeptideAtlas" id="Q9XV91"/>
<dbReference type="Bgee" id="WBGene00008891">
    <property type="expression patterns" value="Expressed in larva and 2 other cell types or tissues"/>
</dbReference>
<dbReference type="PROSITE" id="PS50041">
    <property type="entry name" value="C_TYPE_LECTIN_2"/>
    <property type="match status" value="2"/>
</dbReference>
<dbReference type="FunFam" id="3.10.100.10:FF:000152">
    <property type="entry name" value="C-type LECtin"/>
    <property type="match status" value="1"/>
</dbReference>
<keyword evidence="9" id="KW-1267">Proteomics identification</keyword>
<dbReference type="CTD" id="180189"/>
<dbReference type="HOGENOM" id="CLU_037161_0_0_1"/>
<feature type="domain" description="C-type lectin" evidence="5">
    <location>
        <begin position="172"/>
        <end position="289"/>
    </location>
</feature>
<dbReference type="FunCoup" id="Q9XV91">
    <property type="interactions" value="7"/>
</dbReference>
<dbReference type="AlphaFoldDB" id="Q9XV91"/>
<dbReference type="PANTHER" id="PTHR22991:SF41">
    <property type="entry name" value="CUB DOMAIN-CONTAINING PROTEIN-RELATED"/>
    <property type="match status" value="1"/>
</dbReference>
<evidence type="ECO:0007829" key="9">
    <source>
        <dbReference type="PeptideAtlas" id="Q9XV91"/>
    </source>
</evidence>
<dbReference type="InterPro" id="IPR050976">
    <property type="entry name" value="Snaclec"/>
</dbReference>
<evidence type="ECO:0000313" key="7">
    <source>
        <dbReference type="Proteomes" id="UP000001940"/>
    </source>
</evidence>
<dbReference type="PROSITE" id="PS00615">
    <property type="entry name" value="C_TYPE_LECTIN_1"/>
    <property type="match status" value="1"/>
</dbReference>
<dbReference type="FunFam" id="3.10.100.10:FF:000164">
    <property type="entry name" value="C-type LECtin"/>
    <property type="match status" value="1"/>
</dbReference>
<dbReference type="SMART" id="SM00034">
    <property type="entry name" value="CLECT"/>
    <property type="match status" value="2"/>
</dbReference>
<proteinExistence type="evidence at protein level"/>
<dbReference type="eggNOG" id="KOG4297">
    <property type="taxonomic scope" value="Eukaryota"/>
</dbReference>
<dbReference type="PANTHER" id="PTHR22991">
    <property type="entry name" value="PROTEIN CBG13490"/>
    <property type="match status" value="1"/>
</dbReference>
<dbReference type="InterPro" id="IPR001304">
    <property type="entry name" value="C-type_lectin-like"/>
</dbReference>
<dbReference type="SUPFAM" id="SSF49854">
    <property type="entry name" value="Spermadhesin, CUB domain"/>
    <property type="match status" value="2"/>
</dbReference>
<dbReference type="KEGG" id="cel:CELE_F16H6.1"/>
<feature type="signal peptide" evidence="3">
    <location>
        <begin position="1"/>
        <end position="28"/>
    </location>
</feature>
<evidence type="ECO:0000313" key="8">
    <source>
        <dbReference type="WormBase" id="F16H6.1"/>
    </source>
</evidence>
<dbReference type="STRING" id="6239.F16H6.1.1"/>
<dbReference type="UCSC" id="F16H6.1">
    <property type="organism name" value="c. elegans"/>
</dbReference>
<gene>
    <name evidence="6 8" type="primary">clec-42</name>
    <name evidence="6" type="ORF">CELE_F16H6.1</name>
    <name evidence="8" type="ORF">F16H6.1</name>
</gene>
<dbReference type="Gene3D" id="2.60.120.290">
    <property type="entry name" value="Spermadhesin, CUB domain"/>
    <property type="match status" value="2"/>
</dbReference>
<evidence type="ECO:0000313" key="6">
    <source>
        <dbReference type="EMBL" id="CAB04128.1"/>
    </source>
</evidence>
<dbReference type="Pfam" id="PF00431">
    <property type="entry name" value="CUB"/>
    <property type="match status" value="2"/>
</dbReference>
<dbReference type="PaxDb" id="6239-F16H6.1"/>